<evidence type="ECO:0000256" key="1">
    <source>
        <dbReference type="SAM" id="MobiDB-lite"/>
    </source>
</evidence>
<keyword evidence="3" id="KW-1185">Reference proteome</keyword>
<organism evidence="2 3">
    <name type="scientific">Oesophagostomum dentatum</name>
    <name type="common">Nodular worm</name>
    <dbReference type="NCBI Taxonomy" id="61180"/>
    <lineage>
        <taxon>Eukaryota</taxon>
        <taxon>Metazoa</taxon>
        <taxon>Ecdysozoa</taxon>
        <taxon>Nematoda</taxon>
        <taxon>Chromadorea</taxon>
        <taxon>Rhabditida</taxon>
        <taxon>Rhabditina</taxon>
        <taxon>Rhabditomorpha</taxon>
        <taxon>Strongyloidea</taxon>
        <taxon>Strongylidae</taxon>
        <taxon>Oesophagostomum</taxon>
    </lineage>
</organism>
<dbReference type="EMBL" id="KN584032">
    <property type="protein sequence ID" value="KHJ81927.1"/>
    <property type="molecule type" value="Genomic_DNA"/>
</dbReference>
<feature type="compositionally biased region" description="Basic and acidic residues" evidence="1">
    <location>
        <begin position="65"/>
        <end position="76"/>
    </location>
</feature>
<accession>A0A0B1SEF1</accession>
<feature type="non-terminal residue" evidence="2">
    <location>
        <position position="1"/>
    </location>
</feature>
<name>A0A0B1SEF1_OESDE</name>
<feature type="region of interest" description="Disordered" evidence="1">
    <location>
        <begin position="46"/>
        <end position="84"/>
    </location>
</feature>
<sequence>GAHHQDFGSRFNEKTRDHGRDVRTKTFGFFNYKYVKPQYHIEEFHSDERHSNKYADDSHSSGGRESSRGGYHDRGHSSYGALQM</sequence>
<feature type="compositionally biased region" description="Basic and acidic residues" evidence="1">
    <location>
        <begin position="46"/>
        <end position="59"/>
    </location>
</feature>
<dbReference type="Proteomes" id="UP000053660">
    <property type="component" value="Unassembled WGS sequence"/>
</dbReference>
<reference evidence="2 3" key="1">
    <citation type="submission" date="2014-03" db="EMBL/GenBank/DDBJ databases">
        <title>Draft genome of the hookworm Oesophagostomum dentatum.</title>
        <authorList>
            <person name="Mitreva M."/>
        </authorList>
    </citation>
    <scope>NUCLEOTIDE SEQUENCE [LARGE SCALE GENOMIC DNA]</scope>
    <source>
        <strain evidence="2 3">OD-Hann</strain>
    </source>
</reference>
<protein>
    <submittedName>
        <fullName evidence="2">Uncharacterized protein</fullName>
    </submittedName>
</protein>
<gene>
    <name evidence="2" type="ORF">OESDEN_18384</name>
</gene>
<dbReference type="OrthoDB" id="5805706at2759"/>
<proteinExistence type="predicted"/>
<dbReference type="AlphaFoldDB" id="A0A0B1SEF1"/>
<evidence type="ECO:0000313" key="2">
    <source>
        <dbReference type="EMBL" id="KHJ81927.1"/>
    </source>
</evidence>
<evidence type="ECO:0000313" key="3">
    <source>
        <dbReference type="Proteomes" id="UP000053660"/>
    </source>
</evidence>